<dbReference type="PANTHER" id="PTHR47234">
    <property type="match status" value="1"/>
</dbReference>
<comment type="similarity">
    <text evidence="8 9">Belongs to the TonB-dependent receptor family.</text>
</comment>
<evidence type="ECO:0000256" key="3">
    <source>
        <dbReference type="ARBA" id="ARBA00022452"/>
    </source>
</evidence>
<comment type="caution">
    <text evidence="12">The sequence shown here is derived from an EMBL/GenBank/DDBJ whole genome shotgun (WGS) entry which is preliminary data.</text>
</comment>
<organism evidence="12 13">
    <name type="scientific">Sphingomonas natans</name>
    <dbReference type="NCBI Taxonomy" id="3063330"/>
    <lineage>
        <taxon>Bacteria</taxon>
        <taxon>Pseudomonadati</taxon>
        <taxon>Pseudomonadota</taxon>
        <taxon>Alphaproteobacteria</taxon>
        <taxon>Sphingomonadales</taxon>
        <taxon>Sphingomonadaceae</taxon>
        <taxon>Sphingomonas</taxon>
    </lineage>
</organism>
<keyword evidence="12" id="KW-0675">Receptor</keyword>
<evidence type="ECO:0000313" key="13">
    <source>
        <dbReference type="Proteomes" id="UP001169764"/>
    </source>
</evidence>
<evidence type="ECO:0000256" key="5">
    <source>
        <dbReference type="ARBA" id="ARBA00023077"/>
    </source>
</evidence>
<feature type="domain" description="TonB-dependent receptor-like beta-barrel" evidence="10">
    <location>
        <begin position="237"/>
        <end position="709"/>
    </location>
</feature>
<accession>A0ABT8YEK6</accession>
<keyword evidence="5 9" id="KW-0798">TonB box</keyword>
<keyword evidence="3 8" id="KW-1134">Transmembrane beta strand</keyword>
<dbReference type="InterPro" id="IPR012910">
    <property type="entry name" value="Plug_dom"/>
</dbReference>
<keyword evidence="4 8" id="KW-0812">Transmembrane</keyword>
<dbReference type="InterPro" id="IPR036942">
    <property type="entry name" value="Beta-barrel_TonB_sf"/>
</dbReference>
<evidence type="ECO:0000259" key="11">
    <source>
        <dbReference type="Pfam" id="PF07715"/>
    </source>
</evidence>
<dbReference type="Proteomes" id="UP001169764">
    <property type="component" value="Unassembled WGS sequence"/>
</dbReference>
<dbReference type="EMBL" id="JAUOTP010000009">
    <property type="protein sequence ID" value="MDO6416099.1"/>
    <property type="molecule type" value="Genomic_DNA"/>
</dbReference>
<protein>
    <submittedName>
        <fullName evidence="12">TonB-dependent receptor</fullName>
    </submittedName>
</protein>
<evidence type="ECO:0000259" key="10">
    <source>
        <dbReference type="Pfam" id="PF00593"/>
    </source>
</evidence>
<keyword evidence="7 8" id="KW-0998">Cell outer membrane</keyword>
<gene>
    <name evidence="12" type="ORF">Q4F19_17065</name>
</gene>
<dbReference type="InterPro" id="IPR039426">
    <property type="entry name" value="TonB-dep_rcpt-like"/>
</dbReference>
<evidence type="ECO:0000256" key="8">
    <source>
        <dbReference type="PROSITE-ProRule" id="PRU01360"/>
    </source>
</evidence>
<proteinExistence type="inferred from homology"/>
<dbReference type="PANTHER" id="PTHR47234:SF3">
    <property type="entry name" value="SECRETIN_TONB SHORT N-TERMINAL DOMAIN-CONTAINING PROTEIN"/>
    <property type="match status" value="1"/>
</dbReference>
<evidence type="ECO:0000256" key="9">
    <source>
        <dbReference type="RuleBase" id="RU003357"/>
    </source>
</evidence>
<evidence type="ECO:0000256" key="1">
    <source>
        <dbReference type="ARBA" id="ARBA00004571"/>
    </source>
</evidence>
<dbReference type="CDD" id="cd01347">
    <property type="entry name" value="ligand_gated_channel"/>
    <property type="match status" value="1"/>
</dbReference>
<evidence type="ECO:0000256" key="7">
    <source>
        <dbReference type="ARBA" id="ARBA00023237"/>
    </source>
</evidence>
<evidence type="ECO:0000256" key="4">
    <source>
        <dbReference type="ARBA" id="ARBA00022692"/>
    </source>
</evidence>
<feature type="domain" description="TonB-dependent receptor plug" evidence="11">
    <location>
        <begin position="24"/>
        <end position="139"/>
    </location>
</feature>
<dbReference type="Gene3D" id="2.40.170.20">
    <property type="entry name" value="TonB-dependent receptor, beta-barrel domain"/>
    <property type="match status" value="1"/>
</dbReference>
<comment type="subcellular location">
    <subcellularLocation>
        <location evidence="1 8">Cell outer membrane</location>
        <topology evidence="1 8">Multi-pass membrane protein</topology>
    </subcellularLocation>
</comment>
<evidence type="ECO:0000256" key="6">
    <source>
        <dbReference type="ARBA" id="ARBA00023136"/>
    </source>
</evidence>
<sequence length="748" mass="78444">MDTARADDDILVTGSRIRGALIASPVIRLSQDDMRNAGQTSLGDVVRSIPQSFGGGQNPGVGTNVPVTRGVDVGGGSSINLRGLGSDATLTLLNGHRLSYSASRQSIDVSSIPLDAVDRIEIVPDGASALYGSDAVAGVANIVLKRDFAGLRTSARLGTSTDGGDFSQQYGAVAGRTWGSGGIIAAYEFNRSTSITSADRSYAATRSPGLTLFPALKRHSATISGHQVLATDLTLDLDALYNKRWSVSSFPLNAAGNLAVSSGTSYSTAESLVVAPTLRVAMGSDWQTALTGSYGRDHVRYGVDVNFAGVVSNAGSGCYCNSAKSAELNGDGTLFRMPGGHAKLALGAGYRRNDFTSFRGAGNYRNVSKSQDSYYGFGEINLPLVSPAQGIALVSLLNVSAAIRYENYPGTGSVATPKLGTVYAPTPDFLLRASWGKSFRAPTLLQRYDPQSVTLNRATSVGGSGFPAGATVLTVQGGNSELKPERATNWSAGIDLHPRTVAGFHLEVSYFSTQYRDRIVDPVALLSVALSNPIYRDQVMLNPTDAAKANALAAAGTFLNAAGAPYDPAKVVALIDDASVNAGRQTIHGADLLLRLDKALGDRAGSLHALLNATYLASKQQISSLQPVVTLAGTLFNPPHVRTRGGLGWSDGPVSLTSTVNYIGSIRDTRFHPSPRIASLTTLDLSARVQTDGEAGLFRNLDLTLSLLNATNAKPAAIAISSFTDTPYDSTNFSPVGRFIALGIARRW</sequence>
<evidence type="ECO:0000256" key="2">
    <source>
        <dbReference type="ARBA" id="ARBA00022448"/>
    </source>
</evidence>
<dbReference type="InterPro" id="IPR000531">
    <property type="entry name" value="Beta-barrel_TonB"/>
</dbReference>
<dbReference type="Pfam" id="PF07715">
    <property type="entry name" value="Plug"/>
    <property type="match status" value="1"/>
</dbReference>
<dbReference type="Gene3D" id="2.170.130.10">
    <property type="entry name" value="TonB-dependent receptor, plug domain"/>
    <property type="match status" value="1"/>
</dbReference>
<dbReference type="SUPFAM" id="SSF56935">
    <property type="entry name" value="Porins"/>
    <property type="match status" value="1"/>
</dbReference>
<evidence type="ECO:0000313" key="12">
    <source>
        <dbReference type="EMBL" id="MDO6416099.1"/>
    </source>
</evidence>
<dbReference type="InterPro" id="IPR037066">
    <property type="entry name" value="Plug_dom_sf"/>
</dbReference>
<keyword evidence="6 8" id="KW-0472">Membrane</keyword>
<name>A0ABT8YEK6_9SPHN</name>
<dbReference type="PROSITE" id="PS52016">
    <property type="entry name" value="TONB_DEPENDENT_REC_3"/>
    <property type="match status" value="1"/>
</dbReference>
<keyword evidence="2 8" id="KW-0813">Transport</keyword>
<keyword evidence="13" id="KW-1185">Reference proteome</keyword>
<dbReference type="Pfam" id="PF00593">
    <property type="entry name" value="TonB_dep_Rec_b-barrel"/>
    <property type="match status" value="1"/>
</dbReference>
<reference evidence="12" key="1">
    <citation type="submission" date="2023-07" db="EMBL/GenBank/DDBJ databases">
        <authorList>
            <person name="Kim M."/>
        </authorList>
    </citation>
    <scope>NUCLEOTIDE SEQUENCE</scope>
    <source>
        <strain evidence="12">BIUV-7</strain>
    </source>
</reference>